<dbReference type="EMBL" id="SDMP01000019">
    <property type="protein sequence ID" value="RYQ92288.1"/>
    <property type="molecule type" value="Genomic_DNA"/>
</dbReference>
<evidence type="ECO:0000256" key="1">
    <source>
        <dbReference type="SAM" id="MobiDB-lite"/>
    </source>
</evidence>
<accession>A0A444XRB2</accession>
<dbReference type="Proteomes" id="UP000289738">
    <property type="component" value="Chromosome B09"/>
</dbReference>
<evidence type="ECO:0000313" key="2">
    <source>
        <dbReference type="EMBL" id="RYQ92288.1"/>
    </source>
</evidence>
<evidence type="ECO:0000313" key="3">
    <source>
        <dbReference type="Proteomes" id="UP000289738"/>
    </source>
</evidence>
<evidence type="ECO:0008006" key="4">
    <source>
        <dbReference type="Google" id="ProtNLM"/>
    </source>
</evidence>
<name>A0A444XRB2_ARAHY</name>
<protein>
    <recommendedName>
        <fullName evidence="4">Zinc finger PMZ-type domain-containing protein</fullName>
    </recommendedName>
</protein>
<organism evidence="2 3">
    <name type="scientific">Arachis hypogaea</name>
    <name type="common">Peanut</name>
    <dbReference type="NCBI Taxonomy" id="3818"/>
    <lineage>
        <taxon>Eukaryota</taxon>
        <taxon>Viridiplantae</taxon>
        <taxon>Streptophyta</taxon>
        <taxon>Embryophyta</taxon>
        <taxon>Tracheophyta</taxon>
        <taxon>Spermatophyta</taxon>
        <taxon>Magnoliopsida</taxon>
        <taxon>eudicotyledons</taxon>
        <taxon>Gunneridae</taxon>
        <taxon>Pentapetalae</taxon>
        <taxon>rosids</taxon>
        <taxon>fabids</taxon>
        <taxon>Fabales</taxon>
        <taxon>Fabaceae</taxon>
        <taxon>Papilionoideae</taxon>
        <taxon>50 kb inversion clade</taxon>
        <taxon>dalbergioids sensu lato</taxon>
        <taxon>Dalbergieae</taxon>
        <taxon>Pterocarpus clade</taxon>
        <taxon>Arachis</taxon>
    </lineage>
</organism>
<keyword evidence="3" id="KW-1185">Reference proteome</keyword>
<comment type="caution">
    <text evidence="2">The sequence shown here is derived from an EMBL/GenBank/DDBJ whole genome shotgun (WGS) entry which is preliminary data.</text>
</comment>
<feature type="region of interest" description="Disordered" evidence="1">
    <location>
        <begin position="124"/>
        <end position="152"/>
    </location>
</feature>
<reference evidence="2 3" key="1">
    <citation type="submission" date="2019-01" db="EMBL/GenBank/DDBJ databases">
        <title>Sequencing of cultivated peanut Arachis hypogaea provides insights into genome evolution and oil improvement.</title>
        <authorList>
            <person name="Chen X."/>
        </authorList>
    </citation>
    <scope>NUCLEOTIDE SEQUENCE [LARGE SCALE GENOMIC DNA]</scope>
    <source>
        <strain evidence="3">cv. Fuhuasheng</strain>
        <tissue evidence="2">Leaves</tissue>
    </source>
</reference>
<gene>
    <name evidence="2" type="ORF">Ahy_B09g098470</name>
</gene>
<sequence length="173" mass="19073">MPCAHACCAIFEKGDNPEDYCSNFYSPPAYVATYGKLVSLINEKNMWPKVECDTIIPPIFRVKPGRPRMVRVREPDENRSQTKLRRTASQAPTTAIGAMALTIATSQQALTLEEPAFQPPLAVASANSQQPPRASSQPLHKTKVFGVRKSGRLKLGVRKQKGTPTLHIDQSND</sequence>
<proteinExistence type="predicted"/>
<dbReference type="AlphaFoldDB" id="A0A444XRB2"/>
<feature type="compositionally biased region" description="Polar residues" evidence="1">
    <location>
        <begin position="125"/>
        <end position="139"/>
    </location>
</feature>